<dbReference type="EMBL" id="CM056780">
    <property type="protein sequence ID" value="KAJ8716250.1"/>
    <property type="molecule type" value="Genomic_DNA"/>
</dbReference>
<keyword evidence="2" id="KW-1185">Reference proteome</keyword>
<evidence type="ECO:0000313" key="2">
    <source>
        <dbReference type="Proteomes" id="UP001231649"/>
    </source>
</evidence>
<name>A0ACC2QHT3_9NEOP</name>
<comment type="caution">
    <text evidence="1">The sequence shown here is derived from an EMBL/GenBank/DDBJ whole genome shotgun (WGS) entry which is preliminary data.</text>
</comment>
<gene>
    <name evidence="1" type="ORF">PYW08_013535</name>
</gene>
<accession>A0ACC2QHT3</accession>
<evidence type="ECO:0000313" key="1">
    <source>
        <dbReference type="EMBL" id="KAJ8716250.1"/>
    </source>
</evidence>
<proteinExistence type="predicted"/>
<dbReference type="Proteomes" id="UP001231649">
    <property type="component" value="Chromosome 4"/>
</dbReference>
<organism evidence="1 2">
    <name type="scientific">Mythimna loreyi</name>
    <dbReference type="NCBI Taxonomy" id="667449"/>
    <lineage>
        <taxon>Eukaryota</taxon>
        <taxon>Metazoa</taxon>
        <taxon>Ecdysozoa</taxon>
        <taxon>Arthropoda</taxon>
        <taxon>Hexapoda</taxon>
        <taxon>Insecta</taxon>
        <taxon>Pterygota</taxon>
        <taxon>Neoptera</taxon>
        <taxon>Endopterygota</taxon>
        <taxon>Lepidoptera</taxon>
        <taxon>Glossata</taxon>
        <taxon>Ditrysia</taxon>
        <taxon>Noctuoidea</taxon>
        <taxon>Noctuidae</taxon>
        <taxon>Noctuinae</taxon>
        <taxon>Hadenini</taxon>
        <taxon>Mythimna</taxon>
    </lineage>
</organism>
<protein>
    <submittedName>
        <fullName evidence="1">Uncharacterized protein</fullName>
    </submittedName>
</protein>
<reference evidence="1" key="1">
    <citation type="submission" date="2023-03" db="EMBL/GenBank/DDBJ databases">
        <title>Chromosome-level genomes of two armyworms, Mythimna separata and Mythimna loreyi, provide insights into the biosynthesis and reception of sex pheromones.</title>
        <authorList>
            <person name="Zhao H."/>
        </authorList>
    </citation>
    <scope>NUCLEOTIDE SEQUENCE</scope>
    <source>
        <strain evidence="1">BeijingLab</strain>
    </source>
</reference>
<sequence length="533" mass="60316">MATRVRTKQGVLVGARRKTQNGFEYDDFLNIPYAKPPVGDLRFKSPQPAEPWIVERDATIYNESNLCIQYDVFKRQHRGSEDCLYINVSTPKVPVAGLLMQLLPVMVFIHGGGFVFGNGLAKFENGPDYLIEKNVVVVTMNYRLSAFGFLSLDIPEAAGNMGLKDQVMALKWIQENIENFGGNKNDVTIFGISAGAVSVEYHMLSPLSKGLFHKAIMQSGSVLNPWAIDTPENLKKLALKLAQELQYRGPMNDYRAVYSHLMNMPAEYIKLAAYKVPEPLIVKGVYYGFGPTIEKDLGTGDAFLTELPYDLLISGKFSKVPVLRGFTDSEGFIEAGIKPHDIKEVTTFKNYADFWRYPLNATDAFYYNERLRHVYDSYTGNDIERPAIDFFGDFDFVSGIIESSKLLVKHGVPLYLYEFTYDGSLNLLKALNRVNKTGAAHGDDTAYTIQIEPVPKLTQDDIIVRNRISTLWTNFAKTANPTPNTSPLVPIYWPPYSSSEQFYMVLDKTMYIQANYGAERIPIFEEIMRKYHR</sequence>